<feature type="transmembrane region" description="Helical" evidence="1">
    <location>
        <begin position="9"/>
        <end position="27"/>
    </location>
</feature>
<keyword evidence="1" id="KW-1133">Transmembrane helix</keyword>
<proteinExistence type="predicted"/>
<dbReference type="EMBL" id="LAZR01000515">
    <property type="protein sequence ID" value="KKN65853.1"/>
    <property type="molecule type" value="Genomic_DNA"/>
</dbReference>
<reference evidence="2" key="1">
    <citation type="journal article" date="2015" name="Nature">
        <title>Complex archaea that bridge the gap between prokaryotes and eukaryotes.</title>
        <authorList>
            <person name="Spang A."/>
            <person name="Saw J.H."/>
            <person name="Jorgensen S.L."/>
            <person name="Zaremba-Niedzwiedzka K."/>
            <person name="Martijn J."/>
            <person name="Lind A.E."/>
            <person name="van Eijk R."/>
            <person name="Schleper C."/>
            <person name="Guy L."/>
            <person name="Ettema T.J."/>
        </authorList>
    </citation>
    <scope>NUCLEOTIDE SEQUENCE</scope>
</reference>
<name>A0A0F9VJ54_9ZZZZ</name>
<evidence type="ECO:0000313" key="2">
    <source>
        <dbReference type="EMBL" id="KKN65853.1"/>
    </source>
</evidence>
<organism evidence="2">
    <name type="scientific">marine sediment metagenome</name>
    <dbReference type="NCBI Taxonomy" id="412755"/>
    <lineage>
        <taxon>unclassified sequences</taxon>
        <taxon>metagenomes</taxon>
        <taxon>ecological metagenomes</taxon>
    </lineage>
</organism>
<sequence length="73" mass="8842">MIKYYSRDLMWLFGFLVANWYFIYTQATSTQFFVLDFVALITMLGIGRLQYELNSIKQTRRNKKCKNKKILKM</sequence>
<protein>
    <submittedName>
        <fullName evidence="2">Uncharacterized protein</fullName>
    </submittedName>
</protein>
<gene>
    <name evidence="2" type="ORF">LCGC14_0477890</name>
</gene>
<feature type="transmembrane region" description="Helical" evidence="1">
    <location>
        <begin position="33"/>
        <end position="51"/>
    </location>
</feature>
<keyword evidence="1" id="KW-0472">Membrane</keyword>
<evidence type="ECO:0000256" key="1">
    <source>
        <dbReference type="SAM" id="Phobius"/>
    </source>
</evidence>
<accession>A0A0F9VJ54</accession>
<comment type="caution">
    <text evidence="2">The sequence shown here is derived from an EMBL/GenBank/DDBJ whole genome shotgun (WGS) entry which is preliminary data.</text>
</comment>
<dbReference type="AlphaFoldDB" id="A0A0F9VJ54"/>
<keyword evidence="1" id="KW-0812">Transmembrane</keyword>